<dbReference type="InterPro" id="IPR000477">
    <property type="entry name" value="RT_dom"/>
</dbReference>
<dbReference type="AlphaFoldDB" id="A0A5B6VTR9"/>
<dbReference type="InterPro" id="IPR052343">
    <property type="entry name" value="Retrotransposon-Effector_Assoc"/>
</dbReference>
<accession>A0A5B6VTR9</accession>
<gene>
    <name evidence="2" type="ORF">EPI10_023303</name>
</gene>
<dbReference type="EMBL" id="SMMG02000005">
    <property type="protein sequence ID" value="KAA3472879.1"/>
    <property type="molecule type" value="Genomic_DNA"/>
</dbReference>
<feature type="domain" description="Reverse transcriptase" evidence="1">
    <location>
        <begin position="11"/>
        <end position="272"/>
    </location>
</feature>
<reference evidence="2" key="1">
    <citation type="submission" date="2019-08" db="EMBL/GenBank/DDBJ databases">
        <authorList>
            <person name="Liu F."/>
        </authorList>
    </citation>
    <scope>NUCLEOTIDE SEQUENCE [LARGE SCALE GENOMIC DNA]</scope>
    <source>
        <strain evidence="2">PA1801</strain>
        <tissue evidence="2">Leaf</tissue>
    </source>
</reference>
<dbReference type="PANTHER" id="PTHR46890:SF48">
    <property type="entry name" value="RNA-DIRECTED DNA POLYMERASE"/>
    <property type="match status" value="1"/>
</dbReference>
<name>A0A5B6VTR9_9ROSI</name>
<dbReference type="PROSITE" id="PS50878">
    <property type="entry name" value="RT_POL"/>
    <property type="match status" value="1"/>
</dbReference>
<evidence type="ECO:0000313" key="2">
    <source>
        <dbReference type="EMBL" id="KAA3472879.1"/>
    </source>
</evidence>
<dbReference type="OrthoDB" id="1934719at2759"/>
<dbReference type="GO" id="GO:0003964">
    <property type="term" value="F:RNA-directed DNA polymerase activity"/>
    <property type="evidence" value="ECO:0007669"/>
    <property type="project" value="UniProtKB-KW"/>
</dbReference>
<dbReference type="InterPro" id="IPR043502">
    <property type="entry name" value="DNA/RNA_pol_sf"/>
</dbReference>
<evidence type="ECO:0000259" key="1">
    <source>
        <dbReference type="PROSITE" id="PS50878"/>
    </source>
</evidence>
<dbReference type="Proteomes" id="UP000325315">
    <property type="component" value="Unassembled WGS sequence"/>
</dbReference>
<keyword evidence="2" id="KW-0808">Transferase</keyword>
<comment type="caution">
    <text evidence="2">The sequence shown here is derived from an EMBL/GenBank/DDBJ whole genome shotgun (WGS) entry which is preliminary data.</text>
</comment>
<dbReference type="Pfam" id="PF00078">
    <property type="entry name" value="RVT_1"/>
    <property type="match status" value="1"/>
</dbReference>
<protein>
    <submittedName>
        <fullName evidence="2">Reverse transcriptase</fullName>
    </submittedName>
</protein>
<proteinExistence type="predicted"/>
<organism evidence="2 3">
    <name type="scientific">Gossypium australe</name>
    <dbReference type="NCBI Taxonomy" id="47621"/>
    <lineage>
        <taxon>Eukaryota</taxon>
        <taxon>Viridiplantae</taxon>
        <taxon>Streptophyta</taxon>
        <taxon>Embryophyta</taxon>
        <taxon>Tracheophyta</taxon>
        <taxon>Spermatophyta</taxon>
        <taxon>Magnoliopsida</taxon>
        <taxon>eudicotyledons</taxon>
        <taxon>Gunneridae</taxon>
        <taxon>Pentapetalae</taxon>
        <taxon>rosids</taxon>
        <taxon>malvids</taxon>
        <taxon>Malvales</taxon>
        <taxon>Malvaceae</taxon>
        <taxon>Malvoideae</taxon>
        <taxon>Gossypium</taxon>
    </lineage>
</organism>
<sequence length="348" mass="40450">MGDDVLRMCHEILNNTNNVNSLNETLLIMIPKVENPCDMTNFRPISLYRFVYKMVSKVLVNRMKEVLPRCISLNQSTFVSGRMIHDNVLIAHELMHQLLNSKNGPSKGCVVKLDMSKAYDRVEWGFLENVLLKFGFSYEWVNKIMSCVRTVRYRVKYNMHLTDIIIPERGLRQGDPLSPYLFLFCMDVLSRMLTDAQENLRIKGIHNTSMSKRTMMNGWLNMKVVDSLGGYLGLPIVIGKKRSNTFKNIVERIAKRINSWSKRLLSYGGKEIFIKNWNMLAWEKMCHPKGMGGLGFRDLRLFNVALLGRQVWRLLNYKDTLCYKVLSSKYFPNGDVFHPKKVDRPSFT</sequence>
<evidence type="ECO:0000313" key="3">
    <source>
        <dbReference type="Proteomes" id="UP000325315"/>
    </source>
</evidence>
<dbReference type="CDD" id="cd01650">
    <property type="entry name" value="RT_nLTR_like"/>
    <property type="match status" value="1"/>
</dbReference>
<dbReference type="SUPFAM" id="SSF56672">
    <property type="entry name" value="DNA/RNA polymerases"/>
    <property type="match status" value="1"/>
</dbReference>
<keyword evidence="3" id="KW-1185">Reference proteome</keyword>
<dbReference type="PANTHER" id="PTHR46890">
    <property type="entry name" value="NON-LTR RETROLELEMENT REVERSE TRANSCRIPTASE-LIKE PROTEIN-RELATED"/>
    <property type="match status" value="1"/>
</dbReference>
<keyword evidence="2" id="KW-0695">RNA-directed DNA polymerase</keyword>
<keyword evidence="2" id="KW-0548">Nucleotidyltransferase</keyword>